<dbReference type="EMBL" id="CP005986">
    <property type="protein sequence ID" value="AIA54022.1"/>
    <property type="molecule type" value="Genomic_DNA"/>
</dbReference>
<dbReference type="HOGENOM" id="CLU_100211_0_0_6"/>
<dbReference type="Proteomes" id="UP000005522">
    <property type="component" value="Chromosome"/>
</dbReference>
<evidence type="ECO:0000313" key="1">
    <source>
        <dbReference type="EMBL" id="AIA54022.1"/>
    </source>
</evidence>
<accession>A0A059ZVT1</accession>
<evidence type="ECO:0000313" key="2">
    <source>
        <dbReference type="Proteomes" id="UP000005522"/>
    </source>
</evidence>
<proteinExistence type="predicted"/>
<name>A0A059ZVT1_ACICK</name>
<dbReference type="AlphaFoldDB" id="A0A059ZVT1"/>
<dbReference type="eggNOG" id="ENOG5030UB9">
    <property type="taxonomic scope" value="Bacteria"/>
</dbReference>
<dbReference type="InterPro" id="IPR058040">
    <property type="entry name" value="BW3TFN"/>
</dbReference>
<protein>
    <submittedName>
        <fullName evidence="1">Uncharacterized protein</fullName>
    </submittedName>
</protein>
<dbReference type="KEGG" id="acz:Acaty_c0130"/>
<reference evidence="1 2" key="1">
    <citation type="journal article" date="2009" name="J. Bacteriol.">
        <title>Draft genome sequence of the extremely acidophilic bacterium Acidithiobacillus caldus ATCC 51756 reveals metabolic versatility in the genus Acidithiobacillus.</title>
        <authorList>
            <person name="Valdes J."/>
            <person name="Quatrini R."/>
            <person name="Hallberg K."/>
            <person name="Dopson M."/>
            <person name="Valenzuela P.D."/>
            <person name="Holmes D.S."/>
        </authorList>
    </citation>
    <scope>NUCLEOTIDE SEQUENCE [LARGE SCALE GENOMIC DNA]</scope>
    <source>
        <strain evidence="2">ATCC 51756 / DSM 8584 / KU</strain>
    </source>
</reference>
<dbReference type="RefSeq" id="WP_004869934.1">
    <property type="nucleotide sequence ID" value="NZ_CP005986.1"/>
</dbReference>
<sequence length="230" mass="25211">MAILTASGRAALAAAIKQQTLHLALGEGDPLWDTTNAISPPFDEAGVIELGFQHLADIRVTSLDDQTEYALDIDYSANAREGVIRRLPDSTIPEGGDVTVHFKVTHPPESIGQTALLREVGRRVVDEVHFVTADPEGEIVVPTGRYRLVTEPTNHLFIRVRFDFEDAATSVVREQGLFVGTQTDPALPIGQKFFIPAQITDPGILLVLQNSVPIVRQPSTRETFEFVVTF</sequence>
<gene>
    <name evidence="1" type="ORF">Acaty_c0130</name>
</gene>
<dbReference type="Pfam" id="PF25691">
    <property type="entry name" value="BW3TFN"/>
    <property type="match status" value="2"/>
</dbReference>
<organism evidence="1 2">
    <name type="scientific">Acidithiobacillus caldus (strain ATCC 51756 / DSM 8584 / KU)</name>
    <dbReference type="NCBI Taxonomy" id="637389"/>
    <lineage>
        <taxon>Bacteria</taxon>
        <taxon>Pseudomonadati</taxon>
        <taxon>Pseudomonadota</taxon>
        <taxon>Acidithiobacillia</taxon>
        <taxon>Acidithiobacillales</taxon>
        <taxon>Acidithiobacillaceae</taxon>
        <taxon>Acidithiobacillus</taxon>
    </lineage>
</organism>